<dbReference type="GO" id="GO:0003677">
    <property type="term" value="F:DNA binding"/>
    <property type="evidence" value="ECO:0007669"/>
    <property type="project" value="InterPro"/>
</dbReference>
<keyword evidence="4 9" id="KW-0548">Nucleotidyltransferase</keyword>
<evidence type="ECO:0000313" key="9">
    <source>
        <dbReference type="EMBL" id="TVT50404.1"/>
    </source>
</evidence>
<dbReference type="Gene3D" id="3.40.50.300">
    <property type="entry name" value="P-loop containing nucleotide triphosphate hydrolases"/>
    <property type="match status" value="1"/>
</dbReference>
<dbReference type="InterPro" id="IPR050238">
    <property type="entry name" value="DNA_Rep/Repair_Clamp_Loader"/>
</dbReference>
<evidence type="ECO:0000256" key="2">
    <source>
        <dbReference type="ARBA" id="ARBA00014363"/>
    </source>
</evidence>
<dbReference type="EC" id="2.7.7.7" evidence="1"/>
<dbReference type="Proteomes" id="UP000317355">
    <property type="component" value="Unassembled WGS sequence"/>
</dbReference>
<dbReference type="SMART" id="SM00382">
    <property type="entry name" value="AAA"/>
    <property type="match status" value="1"/>
</dbReference>
<evidence type="ECO:0000256" key="6">
    <source>
        <dbReference type="ARBA" id="ARBA00022932"/>
    </source>
</evidence>
<dbReference type="GO" id="GO:0009360">
    <property type="term" value="C:DNA polymerase III complex"/>
    <property type="evidence" value="ECO:0007669"/>
    <property type="project" value="InterPro"/>
</dbReference>
<keyword evidence="6" id="KW-0239">DNA-directed DNA polymerase</keyword>
<dbReference type="Gene3D" id="1.20.272.10">
    <property type="match status" value="1"/>
</dbReference>
<dbReference type="AlphaFoldDB" id="A0A558CNR0"/>
<comment type="catalytic activity">
    <reaction evidence="7">
        <text>DNA(n) + a 2'-deoxyribonucleoside 5'-triphosphate = DNA(n+1) + diphosphate</text>
        <dbReference type="Rhea" id="RHEA:22508"/>
        <dbReference type="Rhea" id="RHEA-COMP:17339"/>
        <dbReference type="Rhea" id="RHEA-COMP:17340"/>
        <dbReference type="ChEBI" id="CHEBI:33019"/>
        <dbReference type="ChEBI" id="CHEBI:61560"/>
        <dbReference type="ChEBI" id="CHEBI:173112"/>
        <dbReference type="EC" id="2.7.7.7"/>
    </reaction>
</comment>
<dbReference type="InterPro" id="IPR027417">
    <property type="entry name" value="P-loop_NTPase"/>
</dbReference>
<protein>
    <recommendedName>
        <fullName evidence="2">DNA polymerase III subunit delta'</fullName>
        <ecNumber evidence="1">2.7.7.7</ecNumber>
    </recommendedName>
</protein>
<feature type="domain" description="AAA+ ATPase" evidence="8">
    <location>
        <begin position="32"/>
        <end position="177"/>
    </location>
</feature>
<comment type="caution">
    <text evidence="9">The sequence shown here is derived from an EMBL/GenBank/DDBJ whole genome shotgun (WGS) entry which is preliminary data.</text>
</comment>
<dbReference type="Pfam" id="PF13177">
    <property type="entry name" value="DNA_pol3_delta2"/>
    <property type="match status" value="1"/>
</dbReference>
<evidence type="ECO:0000256" key="5">
    <source>
        <dbReference type="ARBA" id="ARBA00022705"/>
    </source>
</evidence>
<dbReference type="EMBL" id="VMRY01000108">
    <property type="protein sequence ID" value="TVT50404.1"/>
    <property type="molecule type" value="Genomic_DNA"/>
</dbReference>
<evidence type="ECO:0000256" key="4">
    <source>
        <dbReference type="ARBA" id="ARBA00022695"/>
    </source>
</evidence>
<evidence type="ECO:0000256" key="7">
    <source>
        <dbReference type="ARBA" id="ARBA00049244"/>
    </source>
</evidence>
<gene>
    <name evidence="9" type="ORF">FHK82_16495</name>
</gene>
<dbReference type="GO" id="GO:0003887">
    <property type="term" value="F:DNA-directed DNA polymerase activity"/>
    <property type="evidence" value="ECO:0007669"/>
    <property type="project" value="UniProtKB-KW"/>
</dbReference>
<dbReference type="InterPro" id="IPR003593">
    <property type="entry name" value="AAA+_ATPase"/>
</dbReference>
<dbReference type="Pfam" id="PF09115">
    <property type="entry name" value="DNApol3-delta_C"/>
    <property type="match status" value="1"/>
</dbReference>
<dbReference type="PANTHER" id="PTHR11669">
    <property type="entry name" value="REPLICATION FACTOR C / DNA POLYMERASE III GAMMA-TAU SUBUNIT"/>
    <property type="match status" value="1"/>
</dbReference>
<dbReference type="SUPFAM" id="SSF52540">
    <property type="entry name" value="P-loop containing nucleoside triphosphate hydrolases"/>
    <property type="match status" value="1"/>
</dbReference>
<evidence type="ECO:0000256" key="1">
    <source>
        <dbReference type="ARBA" id="ARBA00012417"/>
    </source>
</evidence>
<reference evidence="9 10" key="1">
    <citation type="submission" date="2019-07" db="EMBL/GenBank/DDBJ databases">
        <title>The pathways for chlorine oxyanion respiration interact through the shared metabolite chlorate.</title>
        <authorList>
            <person name="Barnum T.P."/>
            <person name="Cheng Y."/>
            <person name="Hill K.A."/>
            <person name="Lucas L.N."/>
            <person name="Carlson H.K."/>
            <person name="Coates J.D."/>
        </authorList>
    </citation>
    <scope>NUCLEOTIDE SEQUENCE [LARGE SCALE GENOMIC DNA]</scope>
    <source>
        <strain evidence="9">BK-3</strain>
    </source>
</reference>
<dbReference type="NCBIfam" id="NF004310">
    <property type="entry name" value="PRK05707.1"/>
    <property type="match status" value="1"/>
</dbReference>
<evidence type="ECO:0000256" key="3">
    <source>
        <dbReference type="ARBA" id="ARBA00022679"/>
    </source>
</evidence>
<organism evidence="9 10">
    <name type="scientific">Sedimenticola thiotaurini</name>
    <dbReference type="NCBI Taxonomy" id="1543721"/>
    <lineage>
        <taxon>Bacteria</taxon>
        <taxon>Pseudomonadati</taxon>
        <taxon>Pseudomonadota</taxon>
        <taxon>Gammaproteobacteria</taxon>
        <taxon>Chromatiales</taxon>
        <taxon>Sedimenticolaceae</taxon>
        <taxon>Sedimenticola</taxon>
    </lineage>
</organism>
<sequence length="334" mass="36674">MSESAQLSNHVVLPWQSEQWQRLVDAKQHNRLPHALLLTGSVGLGKSHFAHLLAASLLCNDLQANDIACGTCQACRLLQAETHPDYTLIAPEEPGKAIKIDTIRAFTQRGSLTSQSGGHKVIIIEPADALNTAAANSLLKTLEEPVERTVLILVTANAGRLPATIRSRCQQYHFTPPATALATTWLNNYIKGADTALLLSLASGAPLLALKYTADGALAERTQMIEELMAILKRVNSPIGTAQRWNNLDQGNVIKWFSGWVIDLIRVKIASDAAVIINIDQRERLQALARKVNSRKLYALLDRLFEANRTLSAQLNTQMQLESLLLDWADIGVE</sequence>
<accession>A0A558CNR0</accession>
<dbReference type="PANTHER" id="PTHR11669:SF8">
    <property type="entry name" value="DNA POLYMERASE III SUBUNIT DELTA"/>
    <property type="match status" value="1"/>
</dbReference>
<dbReference type="InterPro" id="IPR015199">
    <property type="entry name" value="DNA_pol_III_delta_C"/>
</dbReference>
<evidence type="ECO:0000313" key="10">
    <source>
        <dbReference type="Proteomes" id="UP000317355"/>
    </source>
</evidence>
<proteinExistence type="predicted"/>
<dbReference type="InterPro" id="IPR004622">
    <property type="entry name" value="DNA_pol_HolB"/>
</dbReference>
<keyword evidence="3 9" id="KW-0808">Transferase</keyword>
<keyword evidence="5" id="KW-0235">DNA replication</keyword>
<dbReference type="GO" id="GO:0008408">
    <property type="term" value="F:3'-5' exonuclease activity"/>
    <property type="evidence" value="ECO:0007669"/>
    <property type="project" value="InterPro"/>
</dbReference>
<dbReference type="GO" id="GO:0006261">
    <property type="term" value="P:DNA-templated DNA replication"/>
    <property type="evidence" value="ECO:0007669"/>
    <property type="project" value="TreeGrafter"/>
</dbReference>
<evidence type="ECO:0000259" key="8">
    <source>
        <dbReference type="SMART" id="SM00382"/>
    </source>
</evidence>
<name>A0A558CNR0_9GAMM</name>
<dbReference type="NCBIfam" id="TIGR00678">
    <property type="entry name" value="holB"/>
    <property type="match status" value="1"/>
</dbReference>